<evidence type="ECO:0000313" key="12">
    <source>
        <dbReference type="Proteomes" id="UP000009011"/>
    </source>
</evidence>
<dbReference type="PRINTS" id="PR00344">
    <property type="entry name" value="BCTRLSENSOR"/>
</dbReference>
<dbReference type="NCBIfam" id="TIGR00229">
    <property type="entry name" value="sensory_box"/>
    <property type="match status" value="1"/>
</dbReference>
<dbReference type="InterPro" id="IPR003594">
    <property type="entry name" value="HATPase_dom"/>
</dbReference>
<dbReference type="Gene3D" id="3.40.50.2300">
    <property type="match status" value="2"/>
</dbReference>
<dbReference type="KEGG" id="mro:MROS_2190"/>
<dbReference type="OrthoDB" id="9796457at2"/>
<organism evidence="11 12">
    <name type="scientific">Melioribacter roseus (strain DSM 23840 / JCM 17771 / VKM B-2668 / P3M-2)</name>
    <dbReference type="NCBI Taxonomy" id="1191523"/>
    <lineage>
        <taxon>Bacteria</taxon>
        <taxon>Pseudomonadati</taxon>
        <taxon>Ignavibacteriota</taxon>
        <taxon>Ignavibacteria</taxon>
        <taxon>Ignavibacteriales</taxon>
        <taxon>Melioribacteraceae</taxon>
        <taxon>Melioribacter</taxon>
    </lineage>
</organism>
<dbReference type="FunFam" id="3.30.565.10:FF:000006">
    <property type="entry name" value="Sensor histidine kinase WalK"/>
    <property type="match status" value="1"/>
</dbReference>
<dbReference type="CDD" id="cd00130">
    <property type="entry name" value="PAS"/>
    <property type="match status" value="1"/>
</dbReference>
<evidence type="ECO:0000256" key="6">
    <source>
        <dbReference type="PROSITE-ProRule" id="PRU00169"/>
    </source>
</evidence>
<dbReference type="Gene3D" id="3.30.565.10">
    <property type="entry name" value="Histidine kinase-like ATPase, C-terminal domain"/>
    <property type="match status" value="1"/>
</dbReference>
<evidence type="ECO:0000259" key="10">
    <source>
        <dbReference type="PROSITE" id="PS50113"/>
    </source>
</evidence>
<dbReference type="InterPro" id="IPR005467">
    <property type="entry name" value="His_kinase_dom"/>
</dbReference>
<feature type="domain" description="PAS" evidence="9">
    <location>
        <begin position="136"/>
        <end position="181"/>
    </location>
</feature>
<dbReference type="InterPro" id="IPR000014">
    <property type="entry name" value="PAS"/>
</dbReference>
<dbReference type="SUPFAM" id="SSF55874">
    <property type="entry name" value="ATPase domain of HSP90 chaperone/DNA topoisomerase II/histidine kinase"/>
    <property type="match status" value="1"/>
</dbReference>
<dbReference type="PROSITE" id="PS50109">
    <property type="entry name" value="HIS_KIN"/>
    <property type="match status" value="1"/>
</dbReference>
<reference evidence="11 12" key="1">
    <citation type="journal article" date="2013" name="PLoS ONE">
        <title>Genomic analysis of Melioribacter roseus, facultatively anaerobic organotrophic bacterium representing a novel deep lineage within Bacteriodetes/Chlorobi group.</title>
        <authorList>
            <person name="Kadnikov V.V."/>
            <person name="Mardanov A.V."/>
            <person name="Podosokorskaya O.A."/>
            <person name="Gavrilov S.N."/>
            <person name="Kublanov I.V."/>
            <person name="Beletsky A.V."/>
            <person name="Bonch-Osmolovskaya E.A."/>
            <person name="Ravin N.V."/>
        </authorList>
    </citation>
    <scope>NUCLEOTIDE SEQUENCE [LARGE SCALE GENOMIC DNA]</scope>
    <source>
        <strain evidence="12">JCM 17771 / P3M-2</strain>
    </source>
</reference>
<dbReference type="Pfam" id="PF00072">
    <property type="entry name" value="Response_reg"/>
    <property type="match status" value="2"/>
</dbReference>
<evidence type="ECO:0000256" key="3">
    <source>
        <dbReference type="ARBA" id="ARBA00022553"/>
    </source>
</evidence>
<dbReference type="AlphaFoldDB" id="I6Z8E2"/>
<dbReference type="PROSITE" id="PS50112">
    <property type="entry name" value="PAS"/>
    <property type="match status" value="1"/>
</dbReference>
<keyword evidence="4" id="KW-0808">Transferase</keyword>
<dbReference type="SMART" id="SM00388">
    <property type="entry name" value="HisKA"/>
    <property type="match status" value="1"/>
</dbReference>
<dbReference type="eggNOG" id="COG5002">
    <property type="taxonomic scope" value="Bacteria"/>
</dbReference>
<feature type="modified residue" description="4-aspartylphosphate" evidence="6">
    <location>
        <position position="567"/>
    </location>
</feature>
<dbReference type="Gene3D" id="1.10.287.130">
    <property type="match status" value="1"/>
</dbReference>
<dbReference type="SMART" id="SM00091">
    <property type="entry name" value="PAS"/>
    <property type="match status" value="1"/>
</dbReference>
<evidence type="ECO:0000256" key="4">
    <source>
        <dbReference type="ARBA" id="ARBA00022679"/>
    </source>
</evidence>
<dbReference type="CDD" id="cd00156">
    <property type="entry name" value="REC"/>
    <property type="match status" value="1"/>
</dbReference>
<dbReference type="GO" id="GO:0009927">
    <property type="term" value="F:histidine phosphotransfer kinase activity"/>
    <property type="evidence" value="ECO:0007669"/>
    <property type="project" value="TreeGrafter"/>
</dbReference>
<dbReference type="PANTHER" id="PTHR43047">
    <property type="entry name" value="TWO-COMPONENT HISTIDINE PROTEIN KINASE"/>
    <property type="match status" value="1"/>
</dbReference>
<dbReference type="InterPro" id="IPR011006">
    <property type="entry name" value="CheY-like_superfamily"/>
</dbReference>
<dbReference type="SMART" id="SM00387">
    <property type="entry name" value="HATPase_c"/>
    <property type="match status" value="1"/>
</dbReference>
<dbReference type="PROSITE" id="PS50110">
    <property type="entry name" value="RESPONSE_REGULATORY"/>
    <property type="match status" value="2"/>
</dbReference>
<evidence type="ECO:0000256" key="5">
    <source>
        <dbReference type="ARBA" id="ARBA00022777"/>
    </source>
</evidence>
<gene>
    <name evidence="11" type="ordered locus">MROS_2190</name>
</gene>
<dbReference type="EMBL" id="CP003557">
    <property type="protein sequence ID" value="AFN75420.1"/>
    <property type="molecule type" value="Genomic_DNA"/>
</dbReference>
<keyword evidence="3 6" id="KW-0597">Phosphoprotein</keyword>
<evidence type="ECO:0000259" key="7">
    <source>
        <dbReference type="PROSITE" id="PS50109"/>
    </source>
</evidence>
<feature type="domain" description="Histidine kinase" evidence="7">
    <location>
        <begin position="279"/>
        <end position="498"/>
    </location>
</feature>
<sequence>MAIKILIVEDDDNHYELLERGFDKKPGEYLLKRCETIADAMKAIDEFSPMLILSDWKLPDGNGTFLLQKDDDGNILIPLILMTSYGNESIAVESIKLGVMDYIVKSPDTFLDITHIVERTLREWNHLLEKRKIALRLNLLSHAVEQSKVIVLITDQEGYIQYVNPKFENVTGYKLDEAIGKKPSILKSGKINPDIYKNLWKTILSGKSWHGEFLNRSKFGEYYWESATISPIKNIRGKITHFIKVSEDITEKKNMELTLKAALEKAEESNILKTSILSNMNHEIRTPLMGILGMTELMMEEIADENLREMLIRIRSSGKRLMKTLNSILDLSELESSQIKVKREDYNLTQNIEFILEPFKEIIRQRKLDFKLVTPREDLIVSGNKDFIEQSISNILDNAIKYTPKGSITVIIDKEYSGKKHFAKISVSDTGIGIPKRQIGLIFQEFRQVSEGTNRSYEGAGLGLTTAKKMIELMDGSISVESKEGEGSTFTILLPLVQAKEIKKEAPKEKISKSYNNFSILYVEDNIINQEVIKSFLSEKAEVDGALNAKEALRMIVQKKYSMILMDIHLGMGMDGIKLTKELRRTEDYRNTPIIAVTGYASNLDKDRFHTCGFNQILVKPFTKEELWEAIESILNK</sequence>
<dbReference type="EC" id="2.7.13.3" evidence="2"/>
<dbReference type="InterPro" id="IPR001789">
    <property type="entry name" value="Sig_transdc_resp-reg_receiver"/>
</dbReference>
<evidence type="ECO:0000259" key="8">
    <source>
        <dbReference type="PROSITE" id="PS50110"/>
    </source>
</evidence>
<evidence type="ECO:0000256" key="2">
    <source>
        <dbReference type="ARBA" id="ARBA00012438"/>
    </source>
</evidence>
<dbReference type="Pfam" id="PF02518">
    <property type="entry name" value="HATPase_c"/>
    <property type="match status" value="1"/>
</dbReference>
<dbReference type="RefSeq" id="WP_014856852.1">
    <property type="nucleotide sequence ID" value="NC_018178.1"/>
</dbReference>
<evidence type="ECO:0000256" key="1">
    <source>
        <dbReference type="ARBA" id="ARBA00000085"/>
    </source>
</evidence>
<dbReference type="eggNOG" id="COG0784">
    <property type="taxonomic scope" value="Bacteria"/>
</dbReference>
<dbReference type="SUPFAM" id="SSF55785">
    <property type="entry name" value="PYP-like sensor domain (PAS domain)"/>
    <property type="match status" value="1"/>
</dbReference>
<dbReference type="InterPro" id="IPR000700">
    <property type="entry name" value="PAS-assoc_C"/>
</dbReference>
<feature type="domain" description="Response regulatory" evidence="8">
    <location>
        <begin position="519"/>
        <end position="635"/>
    </location>
</feature>
<dbReference type="SUPFAM" id="SSF47384">
    <property type="entry name" value="Homodimeric domain of signal transducing histidine kinase"/>
    <property type="match status" value="1"/>
</dbReference>
<keyword evidence="12" id="KW-1185">Reference proteome</keyword>
<dbReference type="SMART" id="SM00448">
    <property type="entry name" value="REC"/>
    <property type="match status" value="2"/>
</dbReference>
<dbReference type="HOGENOM" id="CLU_000445_114_15_10"/>
<dbReference type="InterPro" id="IPR036097">
    <property type="entry name" value="HisK_dim/P_sf"/>
</dbReference>
<feature type="modified residue" description="4-aspartylphosphate" evidence="6">
    <location>
        <position position="55"/>
    </location>
</feature>
<dbReference type="Proteomes" id="UP000009011">
    <property type="component" value="Chromosome"/>
</dbReference>
<dbReference type="STRING" id="1191523.MROS_2190"/>
<dbReference type="InterPro" id="IPR035965">
    <property type="entry name" value="PAS-like_dom_sf"/>
</dbReference>
<dbReference type="InterPro" id="IPR036890">
    <property type="entry name" value="HATPase_C_sf"/>
</dbReference>
<keyword evidence="5 11" id="KW-0418">Kinase</keyword>
<dbReference type="InterPro" id="IPR001610">
    <property type="entry name" value="PAC"/>
</dbReference>
<dbReference type="PROSITE" id="PS50113">
    <property type="entry name" value="PAC"/>
    <property type="match status" value="1"/>
</dbReference>
<accession>I6Z8E2</accession>
<dbReference type="PATRIC" id="fig|1191523.3.peg.2315"/>
<feature type="domain" description="Response regulatory" evidence="8">
    <location>
        <begin position="4"/>
        <end position="120"/>
    </location>
</feature>
<dbReference type="Gene3D" id="3.30.450.20">
    <property type="entry name" value="PAS domain"/>
    <property type="match status" value="1"/>
</dbReference>
<feature type="domain" description="PAC" evidence="10">
    <location>
        <begin position="207"/>
        <end position="261"/>
    </location>
</feature>
<name>I6Z8E2_MELRP</name>
<comment type="catalytic activity">
    <reaction evidence="1">
        <text>ATP + protein L-histidine = ADP + protein N-phospho-L-histidine.</text>
        <dbReference type="EC" id="2.7.13.3"/>
    </reaction>
</comment>
<dbReference type="PANTHER" id="PTHR43047:SF72">
    <property type="entry name" value="OSMOSENSING HISTIDINE PROTEIN KINASE SLN1"/>
    <property type="match status" value="1"/>
</dbReference>
<dbReference type="InterPro" id="IPR003661">
    <property type="entry name" value="HisK_dim/P_dom"/>
</dbReference>
<dbReference type="CDD" id="cd00082">
    <property type="entry name" value="HisKA"/>
    <property type="match status" value="1"/>
</dbReference>
<dbReference type="CDD" id="cd17546">
    <property type="entry name" value="REC_hyHK_CKI1_RcsC-like"/>
    <property type="match status" value="1"/>
</dbReference>
<dbReference type="Pfam" id="PF00512">
    <property type="entry name" value="HisKA"/>
    <property type="match status" value="1"/>
</dbReference>
<proteinExistence type="predicted"/>
<protein>
    <recommendedName>
        <fullName evidence="2">histidine kinase</fullName>
        <ecNumber evidence="2">2.7.13.3</ecNumber>
    </recommendedName>
</protein>
<dbReference type="GO" id="GO:0000155">
    <property type="term" value="F:phosphorelay sensor kinase activity"/>
    <property type="evidence" value="ECO:0007669"/>
    <property type="project" value="InterPro"/>
</dbReference>
<dbReference type="eggNOG" id="COG4565">
    <property type="taxonomic scope" value="Bacteria"/>
</dbReference>
<dbReference type="SMART" id="SM00086">
    <property type="entry name" value="PAC"/>
    <property type="match status" value="1"/>
</dbReference>
<evidence type="ECO:0000313" key="11">
    <source>
        <dbReference type="EMBL" id="AFN75420.1"/>
    </source>
</evidence>
<dbReference type="SUPFAM" id="SSF52172">
    <property type="entry name" value="CheY-like"/>
    <property type="match status" value="2"/>
</dbReference>
<dbReference type="Pfam" id="PF13426">
    <property type="entry name" value="PAS_9"/>
    <property type="match status" value="1"/>
</dbReference>
<evidence type="ECO:0000259" key="9">
    <source>
        <dbReference type="PROSITE" id="PS50112"/>
    </source>
</evidence>
<dbReference type="CDD" id="cd16922">
    <property type="entry name" value="HATPase_EvgS-ArcB-TorS-like"/>
    <property type="match status" value="1"/>
</dbReference>
<dbReference type="GO" id="GO:0005886">
    <property type="term" value="C:plasma membrane"/>
    <property type="evidence" value="ECO:0007669"/>
    <property type="project" value="TreeGrafter"/>
</dbReference>
<dbReference type="InterPro" id="IPR004358">
    <property type="entry name" value="Sig_transdc_His_kin-like_C"/>
</dbReference>